<dbReference type="EMBL" id="CAADRA010005402">
    <property type="protein sequence ID" value="VFT89468.1"/>
    <property type="molecule type" value="Genomic_DNA"/>
</dbReference>
<comment type="subunit">
    <text evidence="4">Forms a conjugate with ATG5.</text>
</comment>
<keyword evidence="3 4" id="KW-0072">Autophagy</keyword>
<dbReference type="Gene3D" id="3.10.20.90">
    <property type="entry name" value="Phosphatidylinositol 3-kinase Catalytic Subunit, Chain A, domain 1"/>
    <property type="match status" value="1"/>
</dbReference>
<dbReference type="AlphaFoldDB" id="A0A485KW31"/>
<proteinExistence type="inferred from homology"/>
<dbReference type="EMBL" id="VJMH01005381">
    <property type="protein sequence ID" value="KAF0696637.1"/>
    <property type="molecule type" value="Genomic_DNA"/>
</dbReference>
<accession>A0A485KW31</accession>
<dbReference type="GO" id="GO:0034045">
    <property type="term" value="C:phagophore assembly site membrane"/>
    <property type="evidence" value="ECO:0007669"/>
    <property type="project" value="TreeGrafter"/>
</dbReference>
<evidence type="ECO:0000313" key="5">
    <source>
        <dbReference type="EMBL" id="KAF0696637.1"/>
    </source>
</evidence>
<keyword evidence="1 4" id="KW-1017">Isopeptide bond</keyword>
<reference evidence="5" key="2">
    <citation type="submission" date="2019-06" db="EMBL/GenBank/DDBJ databases">
        <title>Genomics analysis of Aphanomyces spp. identifies a new class of oomycete effector associated with host adaptation.</title>
        <authorList>
            <person name="Gaulin E."/>
        </authorList>
    </citation>
    <scope>NUCLEOTIDE SEQUENCE</scope>
    <source>
        <strain evidence="5">CBS 578.67</strain>
    </source>
</reference>
<evidence type="ECO:0000313" key="7">
    <source>
        <dbReference type="Proteomes" id="UP000332933"/>
    </source>
</evidence>
<protein>
    <recommendedName>
        <fullName evidence="4">Ubiquitin-like protein ATG12</fullName>
    </recommendedName>
</protein>
<evidence type="ECO:0000256" key="4">
    <source>
        <dbReference type="RuleBase" id="RU361201"/>
    </source>
</evidence>
<name>A0A485KW31_9STRA</name>
<dbReference type="GO" id="GO:0034727">
    <property type="term" value="P:piecemeal microautophagy of the nucleus"/>
    <property type="evidence" value="ECO:0007669"/>
    <property type="project" value="TreeGrafter"/>
</dbReference>
<dbReference type="Pfam" id="PF04110">
    <property type="entry name" value="APG12"/>
    <property type="match status" value="1"/>
</dbReference>
<keyword evidence="7" id="KW-1185">Reference proteome</keyword>
<dbReference type="SUPFAM" id="SSF54236">
    <property type="entry name" value="Ubiquitin-like"/>
    <property type="match status" value="1"/>
</dbReference>
<reference evidence="6 7" key="1">
    <citation type="submission" date="2019-03" db="EMBL/GenBank/DDBJ databases">
        <authorList>
            <person name="Gaulin E."/>
            <person name="Dumas B."/>
        </authorList>
    </citation>
    <scope>NUCLEOTIDE SEQUENCE [LARGE SCALE GENOMIC DNA]</scope>
    <source>
        <strain evidence="6">CBS 568.67</strain>
    </source>
</reference>
<dbReference type="FunFam" id="3.10.20.90:FF:000150">
    <property type="entry name" value="Ubiquitin-like protein ATG12"/>
    <property type="match status" value="1"/>
</dbReference>
<dbReference type="GO" id="GO:0000045">
    <property type="term" value="P:autophagosome assembly"/>
    <property type="evidence" value="ECO:0007669"/>
    <property type="project" value="InterPro"/>
</dbReference>
<dbReference type="Proteomes" id="UP000332933">
    <property type="component" value="Unassembled WGS sequence"/>
</dbReference>
<dbReference type="GO" id="GO:0019776">
    <property type="term" value="F:Atg8-family ligase activity"/>
    <property type="evidence" value="ECO:0007669"/>
    <property type="project" value="TreeGrafter"/>
</dbReference>
<sequence length="115" mass="12681">MADDAVADDVLNGSVGQVSINGRPTGPEKVTIQFMAVGGAPIMKRSKFTVNGADPLSHVYIFLRKQLRLKDEDSLFVYCNNAFAPTPDQRMSELFECFQINGALVLNYSRTHAWG</sequence>
<evidence type="ECO:0000256" key="1">
    <source>
        <dbReference type="ARBA" id="ARBA00022499"/>
    </source>
</evidence>
<gene>
    <name evidence="6" type="primary">Aste57867_12618</name>
    <name evidence="5" type="ORF">As57867_012572</name>
    <name evidence="6" type="ORF">ASTE57867_12618</name>
</gene>
<keyword evidence="2 4" id="KW-0833">Ubl conjugation pathway</keyword>
<dbReference type="InterPro" id="IPR007242">
    <property type="entry name" value="Atg12"/>
</dbReference>
<dbReference type="GO" id="GO:0034274">
    <property type="term" value="C:Atg12-Atg5-Atg16 complex"/>
    <property type="evidence" value="ECO:0007669"/>
    <property type="project" value="TreeGrafter"/>
</dbReference>
<dbReference type="PANTHER" id="PTHR13385:SF0">
    <property type="entry name" value="UBIQUITIN-LIKE PROTEIN ATG12"/>
    <property type="match status" value="1"/>
</dbReference>
<evidence type="ECO:0000256" key="3">
    <source>
        <dbReference type="ARBA" id="ARBA00023006"/>
    </source>
</evidence>
<organism evidence="6 7">
    <name type="scientific">Aphanomyces stellatus</name>
    <dbReference type="NCBI Taxonomy" id="120398"/>
    <lineage>
        <taxon>Eukaryota</taxon>
        <taxon>Sar</taxon>
        <taxon>Stramenopiles</taxon>
        <taxon>Oomycota</taxon>
        <taxon>Saprolegniomycetes</taxon>
        <taxon>Saprolegniales</taxon>
        <taxon>Verrucalvaceae</taxon>
        <taxon>Aphanomyces</taxon>
    </lineage>
</organism>
<dbReference type="GO" id="GO:0000421">
    <property type="term" value="C:autophagosome membrane"/>
    <property type="evidence" value="ECO:0007669"/>
    <property type="project" value="TreeGrafter"/>
</dbReference>
<dbReference type="PANTHER" id="PTHR13385">
    <property type="entry name" value="AUTOPHAGY PROTEIN 12"/>
    <property type="match status" value="1"/>
</dbReference>
<evidence type="ECO:0000313" key="6">
    <source>
        <dbReference type="EMBL" id="VFT89468.1"/>
    </source>
</evidence>
<dbReference type="CDD" id="cd01612">
    <property type="entry name" value="Ubl_ATG12"/>
    <property type="match status" value="1"/>
</dbReference>
<dbReference type="OrthoDB" id="10003551at2759"/>
<dbReference type="GO" id="GO:0097352">
    <property type="term" value="P:autophagosome maturation"/>
    <property type="evidence" value="ECO:0007669"/>
    <property type="project" value="TreeGrafter"/>
</dbReference>
<dbReference type="InterPro" id="IPR029071">
    <property type="entry name" value="Ubiquitin-like_domsf"/>
</dbReference>
<comment type="similarity">
    <text evidence="4">Belongs to the ATG12 family.</text>
</comment>
<dbReference type="GO" id="GO:0000422">
    <property type="term" value="P:autophagy of mitochondrion"/>
    <property type="evidence" value="ECO:0007669"/>
    <property type="project" value="TreeGrafter"/>
</dbReference>
<dbReference type="GO" id="GO:0061723">
    <property type="term" value="P:glycophagy"/>
    <property type="evidence" value="ECO:0007669"/>
    <property type="project" value="TreeGrafter"/>
</dbReference>
<evidence type="ECO:0000256" key="2">
    <source>
        <dbReference type="ARBA" id="ARBA00022786"/>
    </source>
</evidence>